<comment type="caution">
    <text evidence="2">The sequence shown here is derived from an EMBL/GenBank/DDBJ whole genome shotgun (WGS) entry which is preliminary data.</text>
</comment>
<evidence type="ECO:0000313" key="2">
    <source>
        <dbReference type="EMBL" id="MEK8031169.1"/>
    </source>
</evidence>
<organism evidence="2 3">
    <name type="scientific">Ideonella lacteola</name>
    <dbReference type="NCBI Taxonomy" id="2984193"/>
    <lineage>
        <taxon>Bacteria</taxon>
        <taxon>Pseudomonadati</taxon>
        <taxon>Pseudomonadota</taxon>
        <taxon>Betaproteobacteria</taxon>
        <taxon>Burkholderiales</taxon>
        <taxon>Sphaerotilaceae</taxon>
        <taxon>Ideonella</taxon>
    </lineage>
</organism>
<dbReference type="Pfam" id="PF12836">
    <property type="entry name" value="HHH_3"/>
    <property type="match status" value="1"/>
</dbReference>
<keyword evidence="3" id="KW-1185">Reference proteome</keyword>
<accession>A0ABU9BPY8</accession>
<protein>
    <submittedName>
        <fullName evidence="2">Helix-hairpin-helix domain-containing protein</fullName>
    </submittedName>
</protein>
<dbReference type="Proteomes" id="UP001371218">
    <property type="component" value="Unassembled WGS sequence"/>
</dbReference>
<evidence type="ECO:0000256" key="1">
    <source>
        <dbReference type="SAM" id="MobiDB-lite"/>
    </source>
</evidence>
<sequence>MDLNLANQAELEMVKGVGPQLSDRILAEREHGRFIDWADFIERMKGIGPTHASRLSAAGMRIRGEPFVSRPDQAGSGAASEPRLK</sequence>
<dbReference type="EMBL" id="JBBUTG010000005">
    <property type="protein sequence ID" value="MEK8031169.1"/>
    <property type="molecule type" value="Genomic_DNA"/>
</dbReference>
<dbReference type="SUPFAM" id="SSF160975">
    <property type="entry name" value="AF1531-like"/>
    <property type="match status" value="1"/>
</dbReference>
<dbReference type="Gene3D" id="1.10.150.320">
    <property type="entry name" value="Photosystem II 12 kDa extrinsic protein"/>
    <property type="match status" value="1"/>
</dbReference>
<feature type="region of interest" description="Disordered" evidence="1">
    <location>
        <begin position="64"/>
        <end position="85"/>
    </location>
</feature>
<evidence type="ECO:0000313" key="3">
    <source>
        <dbReference type="Proteomes" id="UP001371218"/>
    </source>
</evidence>
<proteinExistence type="predicted"/>
<reference evidence="2 3" key="1">
    <citation type="submission" date="2024-04" db="EMBL/GenBank/DDBJ databases">
        <title>Novel species of the genus Ideonella isolated from streams.</title>
        <authorList>
            <person name="Lu H."/>
        </authorList>
    </citation>
    <scope>NUCLEOTIDE SEQUENCE [LARGE SCALE GENOMIC DNA]</scope>
    <source>
        <strain evidence="2 3">DXS29W</strain>
    </source>
</reference>
<dbReference type="RefSeq" id="WP_341425549.1">
    <property type="nucleotide sequence ID" value="NZ_JBBUTG010000005.1"/>
</dbReference>
<gene>
    <name evidence="2" type="ORF">AACH06_10115</name>
</gene>
<name>A0ABU9BPY8_9BURK</name>